<accession>A0A1Q2ZUH8</accession>
<protein>
    <recommendedName>
        <fullName evidence="2 6">F-actin-capping protein subunit alpha</fullName>
    </recommendedName>
</protein>
<comment type="caution">
    <text evidence="7">The sequence shown here is derived from an EMBL/GenBank/DDBJ whole genome shotgun (WGS) entry which is preliminary data.</text>
</comment>
<dbReference type="GO" id="GO:0005934">
    <property type="term" value="C:cellular bud tip"/>
    <property type="evidence" value="ECO:0007669"/>
    <property type="project" value="EnsemblFungi"/>
</dbReference>
<dbReference type="Gene3D" id="3.30.1140.60">
    <property type="entry name" value="F-actin capping protein, alpha subunit"/>
    <property type="match status" value="1"/>
</dbReference>
<dbReference type="GO" id="GO:0051015">
    <property type="term" value="F:actin filament binding"/>
    <property type="evidence" value="ECO:0007669"/>
    <property type="project" value="EnsemblFungi"/>
</dbReference>
<dbReference type="PRINTS" id="PR00191">
    <property type="entry name" value="FACTINCAPA"/>
</dbReference>
<dbReference type="eggNOG" id="KOG0836">
    <property type="taxonomic scope" value="Eukaryota"/>
</dbReference>
<dbReference type="InterPro" id="IPR017865">
    <property type="entry name" value="F-actin_cap_asu_CS"/>
</dbReference>
<evidence type="ECO:0000256" key="6">
    <source>
        <dbReference type="RuleBase" id="RU365077"/>
    </source>
</evidence>
<evidence type="ECO:0000256" key="1">
    <source>
        <dbReference type="ARBA" id="ARBA00010479"/>
    </source>
</evidence>
<dbReference type="FunFam" id="3.90.1150.210:FF:000003">
    <property type="entry name" value="F-actin-capping protein subunit alpha"/>
    <property type="match status" value="1"/>
</dbReference>
<dbReference type="AlphaFoldDB" id="A0A1Q2ZUH8"/>
<organism evidence="7 8">
    <name type="scientific">Zygosaccharomyces rouxii</name>
    <dbReference type="NCBI Taxonomy" id="4956"/>
    <lineage>
        <taxon>Eukaryota</taxon>
        <taxon>Fungi</taxon>
        <taxon>Dikarya</taxon>
        <taxon>Ascomycota</taxon>
        <taxon>Saccharomycotina</taxon>
        <taxon>Saccharomycetes</taxon>
        <taxon>Saccharomycetales</taxon>
        <taxon>Saccharomycetaceae</taxon>
        <taxon>Zygosaccharomyces</taxon>
    </lineage>
</organism>
<name>A0A1Q2ZUH8_ZYGRO</name>
<dbReference type="SUPFAM" id="SSF90096">
    <property type="entry name" value="Subunits of heterodimeric actin filament capping protein Capz"/>
    <property type="match status" value="1"/>
</dbReference>
<comment type="subunit">
    <text evidence="6">Heterodimer of an alpha and a beta subunit.</text>
</comment>
<dbReference type="Gene3D" id="3.90.1150.210">
    <property type="entry name" value="F-actin capping protein, beta subunit"/>
    <property type="match status" value="1"/>
</dbReference>
<dbReference type="GO" id="GO:0030036">
    <property type="term" value="P:actin cytoskeleton organization"/>
    <property type="evidence" value="ECO:0007669"/>
    <property type="project" value="TreeGrafter"/>
</dbReference>
<evidence type="ECO:0000256" key="3">
    <source>
        <dbReference type="ARBA" id="ARBA00022467"/>
    </source>
</evidence>
<dbReference type="OMA" id="VACIEDH"/>
<evidence type="ECO:0000256" key="4">
    <source>
        <dbReference type="ARBA" id="ARBA00023203"/>
    </source>
</evidence>
<keyword evidence="3 6" id="KW-0117">Actin capping</keyword>
<dbReference type="InterPro" id="IPR002189">
    <property type="entry name" value="CapZ_alpha"/>
</dbReference>
<dbReference type="PROSITE" id="PS00749">
    <property type="entry name" value="F_ACTIN_CAPPING_A_2"/>
    <property type="match status" value="1"/>
</dbReference>
<dbReference type="PROSITE" id="PS00748">
    <property type="entry name" value="F_ACTIN_CAPPING_A_1"/>
    <property type="match status" value="1"/>
</dbReference>
<reference evidence="7 8" key="1">
    <citation type="submission" date="2016-08" db="EMBL/GenBank/DDBJ databases">
        <title>Draft genome sequence of allopolyploid Zygosaccharomyces rouxii.</title>
        <authorList>
            <person name="Watanabe J."/>
            <person name="Uehara K."/>
            <person name="Mogi Y."/>
            <person name="Tsukioka Y."/>
        </authorList>
    </citation>
    <scope>NUCLEOTIDE SEQUENCE [LARGE SCALE GENOMIC DNA]</scope>
    <source>
        <strain evidence="7 8">NBRC 110957</strain>
    </source>
</reference>
<evidence type="ECO:0000313" key="7">
    <source>
        <dbReference type="EMBL" id="GAV47045.1"/>
    </source>
</evidence>
<dbReference type="InterPro" id="IPR042489">
    <property type="entry name" value="CapZ_alpha_1"/>
</dbReference>
<dbReference type="PANTHER" id="PTHR10653:SF0">
    <property type="entry name" value="F-ACTIN-CAPPING PROTEIN SUBUNIT ALPHA"/>
    <property type="match status" value="1"/>
</dbReference>
<comment type="similarity">
    <text evidence="1 6">Belongs to the F-actin-capping protein alpha subunit family.</text>
</comment>
<comment type="function">
    <text evidence="5 6">F-actin-capping proteins bind in a Ca(2+)-independent manner to the fast growing ends of actin filaments (barbed end) thereby blocking the exchange of subunits at these ends. Unlike other capping proteins (such as gelsolin and severin), these proteins do not sever actin filaments.</text>
</comment>
<dbReference type="EMBL" id="BDGX01000005">
    <property type="protein sequence ID" value="GAV47045.1"/>
    <property type="molecule type" value="Genomic_DNA"/>
</dbReference>
<dbReference type="GO" id="GO:0000131">
    <property type="term" value="C:incipient cellular bud site"/>
    <property type="evidence" value="ECO:0007669"/>
    <property type="project" value="EnsemblFungi"/>
</dbReference>
<evidence type="ECO:0000256" key="2">
    <source>
        <dbReference type="ARBA" id="ARBA00014038"/>
    </source>
</evidence>
<dbReference type="GO" id="GO:0110085">
    <property type="term" value="C:mitotic actomyosin contractile ring"/>
    <property type="evidence" value="ECO:0007669"/>
    <property type="project" value="EnsemblFungi"/>
</dbReference>
<evidence type="ECO:0000256" key="5">
    <source>
        <dbReference type="ARBA" id="ARBA00025389"/>
    </source>
</evidence>
<evidence type="ECO:0000313" key="8">
    <source>
        <dbReference type="Proteomes" id="UP000187013"/>
    </source>
</evidence>
<dbReference type="GO" id="GO:0051016">
    <property type="term" value="P:barbed-end actin filament capping"/>
    <property type="evidence" value="ECO:0007669"/>
    <property type="project" value="UniProtKB-UniRule"/>
</dbReference>
<dbReference type="InterPro" id="IPR042276">
    <property type="entry name" value="CapZ_alpha/beta_2"/>
</dbReference>
<keyword evidence="4 6" id="KW-0009">Actin-binding</keyword>
<gene>
    <name evidence="7" type="ORF">ZYGR_0E00560</name>
</gene>
<dbReference type="PANTHER" id="PTHR10653">
    <property type="entry name" value="F-ACTIN-CAPPING PROTEIN SUBUNIT ALPHA"/>
    <property type="match status" value="1"/>
</dbReference>
<dbReference type="InterPro" id="IPR037282">
    <property type="entry name" value="CapZ_alpha/beta"/>
</dbReference>
<dbReference type="GO" id="GO:0030479">
    <property type="term" value="C:actin cortical patch"/>
    <property type="evidence" value="ECO:0007669"/>
    <property type="project" value="EnsemblFungi"/>
</dbReference>
<sequence length="268" mass="30313">MSSAFESIISQIVSDTPSGEVKEVYQDLITIAGENSKDVIIEAIEQYNVKNTIPVDVNGKNVILSPYNKEGSKFFDPAQAIEFSVDHLNRKGLDVAPFQGSKLNETQQEYLKELNKYVEKDFTGQVSVAVYPVPQEESKTAIIIVSTKYNPGNFWNGAWKSEYVYDSHLKQLKGFIDVQVHYYEDGNVGFKSKKDVEITDSESPIKSIQQVETSFENDLDVSFTELNEKQFKQLRRRLPITRSRVNWGKAIGNYRLGRDAAQGKPPQA</sequence>
<dbReference type="OrthoDB" id="340550at2759"/>
<dbReference type="Pfam" id="PF01267">
    <property type="entry name" value="F-actin_cap_A"/>
    <property type="match status" value="1"/>
</dbReference>
<dbReference type="GO" id="GO:0008290">
    <property type="term" value="C:F-actin capping protein complex"/>
    <property type="evidence" value="ECO:0007669"/>
    <property type="project" value="UniProtKB-UniRule"/>
</dbReference>
<dbReference type="Proteomes" id="UP000187013">
    <property type="component" value="Unassembled WGS sequence"/>
</dbReference>
<proteinExistence type="inferred from homology"/>